<dbReference type="SMART" id="SM00248">
    <property type="entry name" value="ANK"/>
    <property type="match status" value="3"/>
</dbReference>
<evidence type="ECO:0000256" key="3">
    <source>
        <dbReference type="PROSITE-ProRule" id="PRU00023"/>
    </source>
</evidence>
<keyword evidence="1" id="KW-0677">Repeat</keyword>
<gene>
    <name evidence="4" type="ORF">CB5_LOCUS14304</name>
</gene>
<evidence type="ECO:0000256" key="1">
    <source>
        <dbReference type="ARBA" id="ARBA00022737"/>
    </source>
</evidence>
<organism evidence="4">
    <name type="scientific">Ananas comosus var. bracteatus</name>
    <name type="common">red pineapple</name>
    <dbReference type="NCBI Taxonomy" id="296719"/>
    <lineage>
        <taxon>Eukaryota</taxon>
        <taxon>Viridiplantae</taxon>
        <taxon>Streptophyta</taxon>
        <taxon>Embryophyta</taxon>
        <taxon>Tracheophyta</taxon>
        <taxon>Spermatophyta</taxon>
        <taxon>Magnoliopsida</taxon>
        <taxon>Liliopsida</taxon>
        <taxon>Poales</taxon>
        <taxon>Bromeliaceae</taxon>
        <taxon>Bromelioideae</taxon>
        <taxon>Ananas</taxon>
    </lineage>
</organism>
<dbReference type="AlphaFoldDB" id="A0A6V7PKD2"/>
<dbReference type="InterPro" id="IPR002110">
    <property type="entry name" value="Ankyrin_rpt"/>
</dbReference>
<dbReference type="Pfam" id="PF12796">
    <property type="entry name" value="Ank_2"/>
    <property type="match status" value="2"/>
</dbReference>
<dbReference type="PANTHER" id="PTHR24186">
    <property type="entry name" value="PROTEIN PHOSPHATASE 1 REGULATORY SUBUNIT"/>
    <property type="match status" value="1"/>
</dbReference>
<name>A0A6V7PKD2_ANACO</name>
<sequence length="171" mass="18945">MDKDYMMRRLLEHDASQAYFSNSKGLCPIHVAAKMKELSIIRELINSCPDMSELVDGGGRNFLHVAIQHESEEIVRFVCSQPLLSKMMNARDSEGNTPLHLAVKSKNQTTVRLLLENMSVHPSIVNKDGKTPLDLAAPSVELGLKLLQVNQLPTLSSIEIIPSISSLLIDL</sequence>
<dbReference type="Gene3D" id="1.25.40.20">
    <property type="entry name" value="Ankyrin repeat-containing domain"/>
    <property type="match status" value="1"/>
</dbReference>
<proteinExistence type="predicted"/>
<dbReference type="SUPFAM" id="SSF48403">
    <property type="entry name" value="Ankyrin repeat"/>
    <property type="match status" value="1"/>
</dbReference>
<protein>
    <submittedName>
        <fullName evidence="4">Uncharacterized protein</fullName>
    </submittedName>
</protein>
<dbReference type="PROSITE" id="PS50297">
    <property type="entry name" value="ANK_REP_REGION"/>
    <property type="match status" value="1"/>
</dbReference>
<dbReference type="PROSITE" id="PS50088">
    <property type="entry name" value="ANK_REPEAT"/>
    <property type="match status" value="1"/>
</dbReference>
<feature type="repeat" description="ANK" evidence="3">
    <location>
        <begin position="94"/>
        <end position="117"/>
    </location>
</feature>
<keyword evidence="2 3" id="KW-0040">ANK repeat</keyword>
<evidence type="ECO:0000256" key="2">
    <source>
        <dbReference type="ARBA" id="ARBA00023043"/>
    </source>
</evidence>
<dbReference type="EMBL" id="LR862148">
    <property type="protein sequence ID" value="CAD1831093.1"/>
    <property type="molecule type" value="Genomic_DNA"/>
</dbReference>
<dbReference type="InterPro" id="IPR036770">
    <property type="entry name" value="Ankyrin_rpt-contain_sf"/>
</dbReference>
<reference evidence="4" key="1">
    <citation type="submission" date="2020-07" db="EMBL/GenBank/DDBJ databases">
        <authorList>
            <person name="Lin J."/>
        </authorList>
    </citation>
    <scope>NUCLEOTIDE SEQUENCE</scope>
</reference>
<dbReference type="PANTHER" id="PTHR24186:SF50">
    <property type="entry name" value="ANKYRIN REPEAT-CONTAINING PROTEIN ITN1-LIKE ISOFORM X1"/>
    <property type="match status" value="1"/>
</dbReference>
<evidence type="ECO:0000313" key="4">
    <source>
        <dbReference type="EMBL" id="CAD1831093.1"/>
    </source>
</evidence>
<accession>A0A6V7PKD2</accession>
<dbReference type="GO" id="GO:0005886">
    <property type="term" value="C:plasma membrane"/>
    <property type="evidence" value="ECO:0007669"/>
    <property type="project" value="TreeGrafter"/>
</dbReference>